<comment type="cofactor">
    <cofactor evidence="1 11">
        <name>heme</name>
        <dbReference type="ChEBI" id="CHEBI:30413"/>
    </cofactor>
</comment>
<keyword evidence="10" id="KW-0472">Membrane</keyword>
<dbReference type="AlphaFoldDB" id="A0AAP0JBQ5"/>
<gene>
    <name evidence="14" type="ORF">Sjap_011616</name>
</gene>
<dbReference type="Pfam" id="PF00067">
    <property type="entry name" value="p450"/>
    <property type="match status" value="1"/>
</dbReference>
<evidence type="ECO:0000256" key="1">
    <source>
        <dbReference type="ARBA" id="ARBA00001971"/>
    </source>
</evidence>
<evidence type="ECO:0000256" key="6">
    <source>
        <dbReference type="ARBA" id="ARBA00022723"/>
    </source>
</evidence>
<evidence type="ECO:0000256" key="8">
    <source>
        <dbReference type="ARBA" id="ARBA00023002"/>
    </source>
</evidence>
<dbReference type="InterPro" id="IPR036396">
    <property type="entry name" value="Cyt_P450_sf"/>
</dbReference>
<keyword evidence="12" id="KW-0503">Monooxygenase</keyword>
<sequence>MEVSSVYLAVATLASLLLLSKVLFGSSTKQQWPPGPKKLPLIGNLHQLGGGGEPLHWTLADFARKHGKLMTVWFGSQKPNIVVTDLELAWELLVTKGADYWSRKMPFLAKITTAGYRTMSACDGGPYWESLRKGLHATALNPQTISSQTKLQEQDIADMISKMQQEADLNSGVVKPLHHLRELAIRLIYRLSFGTGVPIEERFVRRMDELIEEQMGIWAAAHLVDVFEFTKHIPGLKPPLKETKAHTERIKELLRPCLAASKKYSLSGNNTHLSFLLSQGFSEEVILLNLFEVFNFGVDSTSASIVWALGFLILERETQEKLYKEMEAKLGGSRRMVRVEDVSGMEYIHAVVKETMRMRPVAPMAMPHRAARDTELKGLKVKEGTSMMVNLYALLHDEKVWKDPNRFVPERFLKRNGADDLKKMERYYFPFGAGRRVCPGIELAKVEVAVALANLVNSFEWRNAVEGQPPDLSETLCPLLEMKTPLVARIVPR</sequence>
<comment type="subcellular location">
    <subcellularLocation>
        <location evidence="2">Membrane</location>
        <topology evidence="2">Single-pass membrane protein</topology>
    </subcellularLocation>
</comment>
<keyword evidence="5" id="KW-0812">Transmembrane</keyword>
<keyword evidence="9 11" id="KW-0408">Iron</keyword>
<dbReference type="PRINTS" id="PR00463">
    <property type="entry name" value="EP450I"/>
</dbReference>
<dbReference type="GO" id="GO:0004497">
    <property type="term" value="F:monooxygenase activity"/>
    <property type="evidence" value="ECO:0007669"/>
    <property type="project" value="UniProtKB-KW"/>
</dbReference>
<evidence type="ECO:0000256" key="3">
    <source>
        <dbReference type="ARBA" id="ARBA00010617"/>
    </source>
</evidence>
<feature type="signal peptide" evidence="13">
    <location>
        <begin position="1"/>
        <end position="25"/>
    </location>
</feature>
<evidence type="ECO:0000313" key="15">
    <source>
        <dbReference type="Proteomes" id="UP001417504"/>
    </source>
</evidence>
<evidence type="ECO:0000256" key="2">
    <source>
        <dbReference type="ARBA" id="ARBA00004167"/>
    </source>
</evidence>
<keyword evidence="15" id="KW-1185">Reference proteome</keyword>
<dbReference type="GO" id="GO:0033075">
    <property type="term" value="P:isoquinoline alkaloid biosynthetic process"/>
    <property type="evidence" value="ECO:0007669"/>
    <property type="project" value="UniProtKB-ARBA"/>
</dbReference>
<evidence type="ECO:0000256" key="7">
    <source>
        <dbReference type="ARBA" id="ARBA00022989"/>
    </source>
</evidence>
<dbReference type="GO" id="GO:0016717">
    <property type="term" value="F:oxidoreductase activity, acting on paired donors, with oxidation of a pair of donors resulting in the reduction of molecular oxygen to two molecules of water"/>
    <property type="evidence" value="ECO:0007669"/>
    <property type="project" value="UniProtKB-ARBA"/>
</dbReference>
<dbReference type="PANTHER" id="PTHR47944:SF4">
    <property type="entry name" value="OS09G0441700 PROTEIN"/>
    <property type="match status" value="1"/>
</dbReference>
<dbReference type="GO" id="GO:0005506">
    <property type="term" value="F:iron ion binding"/>
    <property type="evidence" value="ECO:0007669"/>
    <property type="project" value="InterPro"/>
</dbReference>
<name>A0AAP0JBQ5_9MAGN</name>
<dbReference type="Proteomes" id="UP001417504">
    <property type="component" value="Unassembled WGS sequence"/>
</dbReference>
<evidence type="ECO:0000256" key="11">
    <source>
        <dbReference type="PIRSR" id="PIRSR602401-1"/>
    </source>
</evidence>
<dbReference type="PRINTS" id="PR00385">
    <property type="entry name" value="P450"/>
</dbReference>
<evidence type="ECO:0000256" key="5">
    <source>
        <dbReference type="ARBA" id="ARBA00022692"/>
    </source>
</evidence>
<keyword evidence="7" id="KW-1133">Transmembrane helix</keyword>
<evidence type="ECO:0000256" key="13">
    <source>
        <dbReference type="SAM" id="SignalP"/>
    </source>
</evidence>
<dbReference type="GO" id="GO:0016020">
    <property type="term" value="C:membrane"/>
    <property type="evidence" value="ECO:0007669"/>
    <property type="project" value="UniProtKB-SubCell"/>
</dbReference>
<dbReference type="InterPro" id="IPR017972">
    <property type="entry name" value="Cyt_P450_CS"/>
</dbReference>
<evidence type="ECO:0000256" key="12">
    <source>
        <dbReference type="RuleBase" id="RU000461"/>
    </source>
</evidence>
<dbReference type="SUPFAM" id="SSF48264">
    <property type="entry name" value="Cytochrome P450"/>
    <property type="match status" value="1"/>
</dbReference>
<dbReference type="Gene3D" id="1.10.630.10">
    <property type="entry name" value="Cytochrome P450"/>
    <property type="match status" value="1"/>
</dbReference>
<keyword evidence="4 11" id="KW-0349">Heme</keyword>
<keyword evidence="6 11" id="KW-0479">Metal-binding</keyword>
<evidence type="ECO:0008006" key="16">
    <source>
        <dbReference type="Google" id="ProtNLM"/>
    </source>
</evidence>
<evidence type="ECO:0000256" key="9">
    <source>
        <dbReference type="ARBA" id="ARBA00023004"/>
    </source>
</evidence>
<dbReference type="InterPro" id="IPR001128">
    <property type="entry name" value="Cyt_P450"/>
</dbReference>
<comment type="similarity">
    <text evidence="3 12">Belongs to the cytochrome P450 family.</text>
</comment>
<dbReference type="InterPro" id="IPR002401">
    <property type="entry name" value="Cyt_P450_E_grp-I"/>
</dbReference>
<evidence type="ECO:0000313" key="14">
    <source>
        <dbReference type="EMBL" id="KAK9131129.1"/>
    </source>
</evidence>
<feature type="chain" id="PRO_5042974521" description="Cytochrome P450" evidence="13">
    <location>
        <begin position="26"/>
        <end position="493"/>
    </location>
</feature>
<feature type="binding site" description="axial binding residue" evidence="11">
    <location>
        <position position="438"/>
    </location>
    <ligand>
        <name>heme</name>
        <dbReference type="ChEBI" id="CHEBI:30413"/>
    </ligand>
    <ligandPart>
        <name>Fe</name>
        <dbReference type="ChEBI" id="CHEBI:18248"/>
    </ligandPart>
</feature>
<reference evidence="14 15" key="1">
    <citation type="submission" date="2024-01" db="EMBL/GenBank/DDBJ databases">
        <title>Genome assemblies of Stephania.</title>
        <authorList>
            <person name="Yang L."/>
        </authorList>
    </citation>
    <scope>NUCLEOTIDE SEQUENCE [LARGE SCALE GENOMIC DNA]</scope>
    <source>
        <strain evidence="14">QJT</strain>
        <tissue evidence="14">Leaf</tissue>
    </source>
</reference>
<protein>
    <recommendedName>
        <fullName evidence="16">Cytochrome P450</fullName>
    </recommendedName>
</protein>
<comment type="caution">
    <text evidence="14">The sequence shown here is derived from an EMBL/GenBank/DDBJ whole genome shotgun (WGS) entry which is preliminary data.</text>
</comment>
<keyword evidence="13" id="KW-0732">Signal</keyword>
<dbReference type="EMBL" id="JBBNAE010000004">
    <property type="protein sequence ID" value="KAK9131129.1"/>
    <property type="molecule type" value="Genomic_DNA"/>
</dbReference>
<evidence type="ECO:0000256" key="4">
    <source>
        <dbReference type="ARBA" id="ARBA00022617"/>
    </source>
</evidence>
<dbReference type="PROSITE" id="PS00086">
    <property type="entry name" value="CYTOCHROME_P450"/>
    <property type="match status" value="1"/>
</dbReference>
<dbReference type="GO" id="GO:0020037">
    <property type="term" value="F:heme binding"/>
    <property type="evidence" value="ECO:0007669"/>
    <property type="project" value="InterPro"/>
</dbReference>
<keyword evidence="8 12" id="KW-0560">Oxidoreductase</keyword>
<proteinExistence type="inferred from homology"/>
<dbReference type="PANTHER" id="PTHR47944">
    <property type="entry name" value="CYTOCHROME P450 98A9"/>
    <property type="match status" value="1"/>
</dbReference>
<organism evidence="14 15">
    <name type="scientific">Stephania japonica</name>
    <dbReference type="NCBI Taxonomy" id="461633"/>
    <lineage>
        <taxon>Eukaryota</taxon>
        <taxon>Viridiplantae</taxon>
        <taxon>Streptophyta</taxon>
        <taxon>Embryophyta</taxon>
        <taxon>Tracheophyta</taxon>
        <taxon>Spermatophyta</taxon>
        <taxon>Magnoliopsida</taxon>
        <taxon>Ranunculales</taxon>
        <taxon>Menispermaceae</taxon>
        <taxon>Menispermoideae</taxon>
        <taxon>Cissampelideae</taxon>
        <taxon>Stephania</taxon>
    </lineage>
</organism>
<accession>A0AAP0JBQ5</accession>
<evidence type="ECO:0000256" key="10">
    <source>
        <dbReference type="ARBA" id="ARBA00023136"/>
    </source>
</evidence>